<evidence type="ECO:0000256" key="8">
    <source>
        <dbReference type="ARBA" id="ARBA00023125"/>
    </source>
</evidence>
<dbReference type="Gene3D" id="3.30.565.10">
    <property type="entry name" value="Histidine kinase-like ATPase, C-terminal domain"/>
    <property type="match status" value="1"/>
</dbReference>
<feature type="binding site" evidence="10">
    <location>
        <position position="346"/>
    </location>
    <ligand>
        <name>ATP</name>
        <dbReference type="ChEBI" id="CHEBI:30616"/>
    </ligand>
</feature>
<dbReference type="PANTHER" id="PTHR45866">
    <property type="entry name" value="DNA GYRASE/TOPOISOMERASE SUBUNIT B"/>
    <property type="match status" value="1"/>
</dbReference>
<dbReference type="InterPro" id="IPR006171">
    <property type="entry name" value="TOPRIM_dom"/>
</dbReference>
<feature type="binding site" evidence="10">
    <location>
        <begin position="115"/>
        <end position="121"/>
    </location>
    <ligand>
        <name>ATP</name>
        <dbReference type="ChEBI" id="CHEBI:30616"/>
    </ligand>
</feature>
<feature type="binding site" evidence="10">
    <location>
        <position position="6"/>
    </location>
    <ligand>
        <name>ATP</name>
        <dbReference type="ChEBI" id="CHEBI:30616"/>
    </ligand>
</feature>
<dbReference type="PRINTS" id="PR00418">
    <property type="entry name" value="TPI2FAMILY"/>
</dbReference>
<dbReference type="Proteomes" id="UP001331561">
    <property type="component" value="Unassembled WGS sequence"/>
</dbReference>
<evidence type="ECO:0000256" key="3">
    <source>
        <dbReference type="ARBA" id="ARBA00022723"/>
    </source>
</evidence>
<keyword evidence="7 10" id="KW-0799">Topoisomerase</keyword>
<evidence type="ECO:0000256" key="10">
    <source>
        <dbReference type="HAMAP-Rule" id="MF_00938"/>
    </source>
</evidence>
<dbReference type="PROSITE" id="PS50880">
    <property type="entry name" value="TOPRIM"/>
    <property type="match status" value="1"/>
</dbReference>
<feature type="binding site" evidence="10">
    <location>
        <position position="43"/>
    </location>
    <ligand>
        <name>ATP</name>
        <dbReference type="ChEBI" id="CHEBI:30616"/>
    </ligand>
</feature>
<feature type="site" description="Interaction with DNA" evidence="10">
    <location>
        <position position="642"/>
    </location>
</feature>
<comment type="function">
    <text evidence="10">Topoisomerase IV is essential for chromosome segregation. It relaxes supercoiled DNA. Performs the decatenation events required during the replication of a circular DNA molecule.</text>
</comment>
<comment type="cofactor">
    <cofactor evidence="2">
        <name>Mg(2+)</name>
        <dbReference type="ChEBI" id="CHEBI:18420"/>
    </cofactor>
</comment>
<gene>
    <name evidence="10" type="primary">parE</name>
    <name evidence="12" type="ORF">VVD49_18415</name>
</gene>
<feature type="site" description="Interaction with DNA" evidence="10">
    <location>
        <position position="514"/>
    </location>
</feature>
<keyword evidence="4 10" id="KW-0547">Nucleotide-binding</keyword>
<dbReference type="Pfam" id="PF01751">
    <property type="entry name" value="Toprim"/>
    <property type="match status" value="1"/>
</dbReference>
<dbReference type="EC" id="5.6.2.2" evidence="10"/>
<feature type="site" description="Interaction with DNA" evidence="10">
    <location>
        <position position="458"/>
    </location>
</feature>
<dbReference type="InterPro" id="IPR002288">
    <property type="entry name" value="DNA_gyrase_B_C"/>
</dbReference>
<dbReference type="InterPro" id="IPR013759">
    <property type="entry name" value="Topo_IIA_B_C"/>
</dbReference>
<keyword evidence="8 10" id="KW-0238">DNA-binding</keyword>
<comment type="caution">
    <text evidence="12">The sequence shown here is derived from an EMBL/GenBank/DDBJ whole genome shotgun (WGS) entry which is preliminary data.</text>
</comment>
<dbReference type="RefSeq" id="WP_327600687.1">
    <property type="nucleotide sequence ID" value="NZ_JAYXHS010000004.1"/>
</dbReference>
<feature type="domain" description="Toprim" evidence="11">
    <location>
        <begin position="424"/>
        <end position="542"/>
    </location>
</feature>
<comment type="subunit">
    <text evidence="10">Heterotetramer composed of ParC and ParE.</text>
</comment>
<dbReference type="InterPro" id="IPR020568">
    <property type="entry name" value="Ribosomal_Su5_D2-typ_SF"/>
</dbReference>
<dbReference type="SMART" id="SM00387">
    <property type="entry name" value="HATPase_c"/>
    <property type="match status" value="1"/>
</dbReference>
<protein>
    <recommendedName>
        <fullName evidence="10">DNA topoisomerase 4 subunit B</fullName>
        <ecNumber evidence="10">5.6.2.2</ecNumber>
    </recommendedName>
    <alternativeName>
        <fullName evidence="10">Topoisomerase IV subunit B</fullName>
    </alternativeName>
</protein>
<dbReference type="PROSITE" id="PS00177">
    <property type="entry name" value="TOPOISOMERASE_II"/>
    <property type="match status" value="1"/>
</dbReference>
<sequence>MTEKQYDESSFRVLKGLEPVRERPGMYTRTDSPCHMVQEVIDNAADEALSGFAKNIHVALYRDGSVSVTDDGRGIPVGLHPVEKMPVVVLAYTVLHAGGKFDKSSGNSAYAFSGGLHGVGVAVTTALSTRVEVEVRREGRIHQIEFLKGGREISDLVDAGPCAKQTGTRVRVWPDGKYFDSPKVPLNELERLLRSKAVLLPGVKVVLDIEQADGTFARQEWRYADGLAGYLREMSAGAETLVPLYTGESYAGKDEDFAPGEGAAWSFGWFDGHQLGESYVNLIPTVNGGTHESGLRAGVFEAVKSFIEHHNLLPKGVKIQQDDVCGKMSYVLSARILDPQFQGQVKEKLNSREAVKLVSSMLMHPFEAWLNQNGEFGKAIADIAIKQAQSRLKDAQKVEKRKSSGVAVLPGKLSDCESESIIENELYLVEGDSAGGSAKLARDRETQAILPLRGKVLNSWEVDPNRLFANAEIHDISVALGVDPHAFDAPDSVLANLRYGKVIIMADADVDGSHIQTLLLTLFLRHFPRLVASGHVFIALPPLYRIDVPAQGKKRPARRFYALDDQELTAFRDRLMKEGYRPEQLELGRFKGLGEMRADQLRETAMDRATRRVLPVTIDAELNGQTSALFDLLMGKGEASGRRAWMEAKGNLVEADL</sequence>
<evidence type="ECO:0000256" key="4">
    <source>
        <dbReference type="ARBA" id="ARBA00022741"/>
    </source>
</evidence>
<dbReference type="CDD" id="cd00822">
    <property type="entry name" value="TopoII_Trans_DNA_gyrase"/>
    <property type="match status" value="1"/>
</dbReference>
<evidence type="ECO:0000256" key="5">
    <source>
        <dbReference type="ARBA" id="ARBA00022840"/>
    </source>
</evidence>
<keyword evidence="6" id="KW-0460">Magnesium</keyword>
<dbReference type="Gene3D" id="3.30.230.10">
    <property type="match status" value="1"/>
</dbReference>
<comment type="similarity">
    <text evidence="10">Belongs to the type II topoisomerase family. ParE type 1 subfamily.</text>
</comment>
<dbReference type="PRINTS" id="PR01098">
    <property type="entry name" value="TOPISMRASE4B"/>
</dbReference>
<dbReference type="CDD" id="cd16928">
    <property type="entry name" value="HATPase_GyrB-like"/>
    <property type="match status" value="1"/>
</dbReference>
<accession>A0ABU6K7D1</accession>
<dbReference type="SUPFAM" id="SSF54211">
    <property type="entry name" value="Ribosomal protein S5 domain 2-like"/>
    <property type="match status" value="1"/>
</dbReference>
<dbReference type="HAMAP" id="MF_00938">
    <property type="entry name" value="ParE_type1"/>
    <property type="match status" value="1"/>
</dbReference>
<name>A0ABU6K7D1_9RHOO</name>
<dbReference type="Pfam" id="PF00204">
    <property type="entry name" value="DNA_gyraseB"/>
    <property type="match status" value="1"/>
</dbReference>
<comment type="catalytic activity">
    <reaction evidence="1 10">
        <text>ATP-dependent breakage, passage and rejoining of double-stranded DNA.</text>
        <dbReference type="EC" id="5.6.2.2"/>
    </reaction>
</comment>
<dbReference type="SMART" id="SM00433">
    <property type="entry name" value="TOP2c"/>
    <property type="match status" value="1"/>
</dbReference>
<dbReference type="InterPro" id="IPR005737">
    <property type="entry name" value="TopoIV_B_Gneg"/>
</dbReference>
<dbReference type="Pfam" id="PF02518">
    <property type="entry name" value="HATPase_c"/>
    <property type="match status" value="1"/>
</dbReference>
<dbReference type="EMBL" id="JAYXHS010000004">
    <property type="protein sequence ID" value="MEC5387713.1"/>
    <property type="molecule type" value="Genomic_DNA"/>
</dbReference>
<dbReference type="InterPro" id="IPR013506">
    <property type="entry name" value="Topo_IIA_bsu_dom2"/>
</dbReference>
<evidence type="ECO:0000259" key="11">
    <source>
        <dbReference type="PROSITE" id="PS50880"/>
    </source>
</evidence>
<dbReference type="SUPFAM" id="SSF56719">
    <property type="entry name" value="Type II DNA topoisomerase"/>
    <property type="match status" value="1"/>
</dbReference>
<keyword evidence="3" id="KW-0479">Metal-binding</keyword>
<evidence type="ECO:0000313" key="13">
    <source>
        <dbReference type="Proteomes" id="UP001331561"/>
    </source>
</evidence>
<evidence type="ECO:0000256" key="6">
    <source>
        <dbReference type="ARBA" id="ARBA00022842"/>
    </source>
</evidence>
<dbReference type="GO" id="GO:0003918">
    <property type="term" value="F:DNA topoisomerase type II (double strand cut, ATP-hydrolyzing) activity"/>
    <property type="evidence" value="ECO:0007669"/>
    <property type="project" value="UniProtKB-EC"/>
</dbReference>
<dbReference type="InterPro" id="IPR036890">
    <property type="entry name" value="HATPase_C_sf"/>
</dbReference>
<keyword evidence="13" id="KW-1185">Reference proteome</keyword>
<dbReference type="PANTHER" id="PTHR45866:SF4">
    <property type="entry name" value="DNA TOPOISOMERASE 4 SUBUNIT B"/>
    <property type="match status" value="1"/>
</dbReference>
<dbReference type="Gene3D" id="3.40.50.670">
    <property type="match status" value="1"/>
</dbReference>
<organism evidence="12 13">
    <name type="scientific">Uliginosibacterium silvisoli</name>
    <dbReference type="NCBI Taxonomy" id="3114758"/>
    <lineage>
        <taxon>Bacteria</taxon>
        <taxon>Pseudomonadati</taxon>
        <taxon>Pseudomonadota</taxon>
        <taxon>Betaproteobacteria</taxon>
        <taxon>Rhodocyclales</taxon>
        <taxon>Zoogloeaceae</taxon>
        <taxon>Uliginosibacterium</taxon>
    </lineage>
</organism>
<keyword evidence="9 10" id="KW-0413">Isomerase</keyword>
<evidence type="ECO:0000256" key="7">
    <source>
        <dbReference type="ARBA" id="ARBA00023029"/>
    </source>
</evidence>
<dbReference type="InterPro" id="IPR014721">
    <property type="entry name" value="Ribsml_uS5_D2-typ_fold_subgr"/>
</dbReference>
<dbReference type="SUPFAM" id="SSF55874">
    <property type="entry name" value="ATPase domain of HSP90 chaperone/DNA topoisomerase II/histidine kinase"/>
    <property type="match status" value="1"/>
</dbReference>
<proteinExistence type="inferred from homology"/>
<dbReference type="InterPro" id="IPR018522">
    <property type="entry name" value="TopoIIA_CS"/>
</dbReference>
<evidence type="ECO:0000313" key="12">
    <source>
        <dbReference type="EMBL" id="MEC5387713.1"/>
    </source>
</evidence>
<evidence type="ECO:0000256" key="2">
    <source>
        <dbReference type="ARBA" id="ARBA00001946"/>
    </source>
</evidence>
<feature type="binding site" evidence="10">
    <location>
        <position position="70"/>
    </location>
    <ligand>
        <name>ATP</name>
        <dbReference type="ChEBI" id="CHEBI:30616"/>
    </ligand>
</feature>
<evidence type="ECO:0000256" key="9">
    <source>
        <dbReference type="ARBA" id="ARBA00023235"/>
    </source>
</evidence>
<keyword evidence="5 10" id="KW-0067">ATP-binding</keyword>
<dbReference type="InterPro" id="IPR013760">
    <property type="entry name" value="Topo_IIA-like_dom_sf"/>
</dbReference>
<evidence type="ECO:0000256" key="1">
    <source>
        <dbReference type="ARBA" id="ARBA00000185"/>
    </source>
</evidence>
<dbReference type="Pfam" id="PF00986">
    <property type="entry name" value="DNA_gyraseB_C"/>
    <property type="match status" value="1"/>
</dbReference>
<dbReference type="InterPro" id="IPR001241">
    <property type="entry name" value="Topo_IIA"/>
</dbReference>
<dbReference type="InterPro" id="IPR003594">
    <property type="entry name" value="HATPase_dom"/>
</dbReference>
<reference evidence="12 13" key="1">
    <citation type="submission" date="2024-01" db="EMBL/GenBank/DDBJ databases">
        <title>Uliginosibacterium soil sp. nov.</title>
        <authorList>
            <person name="Lv Y."/>
        </authorList>
    </citation>
    <scope>NUCLEOTIDE SEQUENCE [LARGE SCALE GENOMIC DNA]</scope>
    <source>
        <strain evidence="12 13">H3</strain>
    </source>
</reference>